<dbReference type="InterPro" id="IPR036875">
    <property type="entry name" value="Znf_CCHC_sf"/>
</dbReference>
<sequence length="755" mass="85621">MEPEIINNNPSSAAAATQASPSASILKPLSVPLPEKLNDDNFLTWRHSAILTISGQELQDHLDQQKIPTRYVSAADEKAQNETKTYKEWRLDDYNVSSWLYSSLDPSFKHRVLGCIFAHDIWSRLHTHFVSQTKARIRQLQLQLKSIKKTGPASDYLLQIKKVVDALATVGAPLTDAEYTNVILDGLNEDYQSFLTYVTAKDPPYSIPNLEALLMAQEDIVERFKKPEPSMVQVNFTQSQPSTQTNFDSAYARNTPPTPNRGTYGRRGRGGRTNRGGRGSWNSNRPQCQICGKLGHIASYCYFRFDQQFQHAQQNSPTSSMHNALPLPPSFHNPKAMLATPATIADPSWYADSGASHHCTPDPSNLQQAQEYHGQDQVYIGNGSGIKIQHIGNSYLHHKPTDKRYYLYDLLHVPSIAHNLVSVSKFARDNNVYFSFWPDVCFVKSQATKKVLLQGTTINGMYRFEKVTLPKSDFRQFNTQIFVAQTLTLDVYHKRFGHPALPIVKSIVTNCSLPLNNKNASDSSVCEHCCLAKSHRLPYSPSNTTYDCPLSLIVSDIWGPSPITAHTGVGYYASFIDVYSRHTTIYFLTNKSQVFSVFKLYKTQMEKQLGYSIKALQTDNAREYLSHTFIEFLQQEGIIHRLTCPHTPQQNGLAERKNRHIVETALALLSTATLPLTLWNEAFATSVYLINRMPSSVTGYKSPFELLYHHKPDYTFLKIFGCLCFPHTRPYTAHKLEYRSEPCLFFRLCFESKRI</sequence>
<dbReference type="InterPro" id="IPR036397">
    <property type="entry name" value="RNaseH_sf"/>
</dbReference>
<dbReference type="STRING" id="3818.A0A444Y0U9"/>
<dbReference type="SUPFAM" id="SSF53098">
    <property type="entry name" value="Ribonuclease H-like"/>
    <property type="match status" value="1"/>
</dbReference>
<evidence type="ECO:0000313" key="4">
    <source>
        <dbReference type="EMBL" id="RYQ95550.1"/>
    </source>
</evidence>
<dbReference type="Proteomes" id="UP000289738">
    <property type="component" value="Chromosome B08"/>
</dbReference>
<evidence type="ECO:0000313" key="5">
    <source>
        <dbReference type="Proteomes" id="UP000289738"/>
    </source>
</evidence>
<dbReference type="GO" id="GO:0008270">
    <property type="term" value="F:zinc ion binding"/>
    <property type="evidence" value="ECO:0007669"/>
    <property type="project" value="InterPro"/>
</dbReference>
<dbReference type="GO" id="GO:0008233">
    <property type="term" value="F:peptidase activity"/>
    <property type="evidence" value="ECO:0007669"/>
    <property type="project" value="UniProtKB-KW"/>
</dbReference>
<reference evidence="4 5" key="1">
    <citation type="submission" date="2019-01" db="EMBL/GenBank/DDBJ databases">
        <title>Sequencing of cultivated peanut Arachis hypogaea provides insights into genome evolution and oil improvement.</title>
        <authorList>
            <person name="Chen X."/>
        </authorList>
    </citation>
    <scope>NUCLEOTIDE SEQUENCE [LARGE SCALE GENOMIC DNA]</scope>
    <source>
        <strain evidence="5">cv. Fuhuasheng</strain>
        <tissue evidence="4">Leaves</tissue>
    </source>
</reference>
<dbReference type="Pfam" id="PF13976">
    <property type="entry name" value="gag_pre-integrs"/>
    <property type="match status" value="1"/>
</dbReference>
<dbReference type="GO" id="GO:0006508">
    <property type="term" value="P:proteolysis"/>
    <property type="evidence" value="ECO:0007669"/>
    <property type="project" value="UniProtKB-KW"/>
</dbReference>
<dbReference type="GO" id="GO:0003676">
    <property type="term" value="F:nucleic acid binding"/>
    <property type="evidence" value="ECO:0007669"/>
    <property type="project" value="InterPro"/>
</dbReference>
<evidence type="ECO:0000256" key="1">
    <source>
        <dbReference type="ARBA" id="ARBA00022670"/>
    </source>
</evidence>
<feature type="region of interest" description="Disordered" evidence="2">
    <location>
        <begin position="239"/>
        <end position="281"/>
    </location>
</feature>
<dbReference type="InterPro" id="IPR001584">
    <property type="entry name" value="Integrase_cat-core"/>
</dbReference>
<evidence type="ECO:0000256" key="2">
    <source>
        <dbReference type="SAM" id="MobiDB-lite"/>
    </source>
</evidence>
<dbReference type="EMBL" id="SDMP01000018">
    <property type="protein sequence ID" value="RYQ95550.1"/>
    <property type="molecule type" value="Genomic_DNA"/>
</dbReference>
<dbReference type="InterPro" id="IPR025724">
    <property type="entry name" value="GAG-pre-integrase_dom"/>
</dbReference>
<dbReference type="InterPro" id="IPR054722">
    <property type="entry name" value="PolX-like_BBD"/>
</dbReference>
<comment type="caution">
    <text evidence="4">The sequence shown here is derived from an EMBL/GenBank/DDBJ whole genome shotgun (WGS) entry which is preliminary data.</text>
</comment>
<keyword evidence="1" id="KW-0378">Hydrolase</keyword>
<dbReference type="AlphaFoldDB" id="A0A444Y0U9"/>
<dbReference type="Gene3D" id="3.30.420.10">
    <property type="entry name" value="Ribonuclease H-like superfamily/Ribonuclease H"/>
    <property type="match status" value="1"/>
</dbReference>
<dbReference type="PROSITE" id="PS50994">
    <property type="entry name" value="INTEGRASE"/>
    <property type="match status" value="1"/>
</dbReference>
<evidence type="ECO:0000259" key="3">
    <source>
        <dbReference type="PROSITE" id="PS50994"/>
    </source>
</evidence>
<feature type="compositionally biased region" description="Polar residues" evidence="2">
    <location>
        <begin position="239"/>
        <end position="248"/>
    </location>
</feature>
<dbReference type="Pfam" id="PF14223">
    <property type="entry name" value="Retrotran_gag_2"/>
    <property type="match status" value="1"/>
</dbReference>
<dbReference type="GO" id="GO:0015074">
    <property type="term" value="P:DNA integration"/>
    <property type="evidence" value="ECO:0007669"/>
    <property type="project" value="InterPro"/>
</dbReference>
<dbReference type="Pfam" id="PF00665">
    <property type="entry name" value="rve"/>
    <property type="match status" value="1"/>
</dbReference>
<keyword evidence="5" id="KW-1185">Reference proteome</keyword>
<gene>
    <name evidence="4" type="ORF">Ahy_B08g090889</name>
</gene>
<dbReference type="Pfam" id="PF22936">
    <property type="entry name" value="Pol_BBD"/>
    <property type="match status" value="1"/>
</dbReference>
<name>A0A444Y0U9_ARAHY</name>
<dbReference type="InterPro" id="IPR039537">
    <property type="entry name" value="Retrotran_Ty1/copia-like"/>
</dbReference>
<keyword evidence="1" id="KW-0645">Protease</keyword>
<organism evidence="4 5">
    <name type="scientific">Arachis hypogaea</name>
    <name type="common">Peanut</name>
    <dbReference type="NCBI Taxonomy" id="3818"/>
    <lineage>
        <taxon>Eukaryota</taxon>
        <taxon>Viridiplantae</taxon>
        <taxon>Streptophyta</taxon>
        <taxon>Embryophyta</taxon>
        <taxon>Tracheophyta</taxon>
        <taxon>Spermatophyta</taxon>
        <taxon>Magnoliopsida</taxon>
        <taxon>eudicotyledons</taxon>
        <taxon>Gunneridae</taxon>
        <taxon>Pentapetalae</taxon>
        <taxon>rosids</taxon>
        <taxon>fabids</taxon>
        <taxon>Fabales</taxon>
        <taxon>Fabaceae</taxon>
        <taxon>Papilionoideae</taxon>
        <taxon>50 kb inversion clade</taxon>
        <taxon>dalbergioids sensu lato</taxon>
        <taxon>Dalbergieae</taxon>
        <taxon>Pterocarpus clade</taxon>
        <taxon>Arachis</taxon>
    </lineage>
</organism>
<protein>
    <recommendedName>
        <fullName evidence="3">Integrase catalytic domain-containing protein</fullName>
    </recommendedName>
</protein>
<accession>A0A444Y0U9</accession>
<dbReference type="PANTHER" id="PTHR42648:SF26">
    <property type="entry name" value="INTEGRASE CATALYTIC DOMAIN-CONTAINING PROTEIN"/>
    <property type="match status" value="1"/>
</dbReference>
<dbReference type="SUPFAM" id="SSF57756">
    <property type="entry name" value="Retrovirus zinc finger-like domains"/>
    <property type="match status" value="1"/>
</dbReference>
<feature type="domain" description="Integrase catalytic" evidence="3">
    <location>
        <begin position="545"/>
        <end position="711"/>
    </location>
</feature>
<proteinExistence type="predicted"/>
<dbReference type="PANTHER" id="PTHR42648">
    <property type="entry name" value="TRANSPOSASE, PUTATIVE-RELATED"/>
    <property type="match status" value="1"/>
</dbReference>
<dbReference type="InterPro" id="IPR012337">
    <property type="entry name" value="RNaseH-like_sf"/>
</dbReference>